<organism evidence="2 3">
    <name type="scientific">Stegodyphus mimosarum</name>
    <name type="common">African social velvet spider</name>
    <dbReference type="NCBI Taxonomy" id="407821"/>
    <lineage>
        <taxon>Eukaryota</taxon>
        <taxon>Metazoa</taxon>
        <taxon>Ecdysozoa</taxon>
        <taxon>Arthropoda</taxon>
        <taxon>Chelicerata</taxon>
        <taxon>Arachnida</taxon>
        <taxon>Araneae</taxon>
        <taxon>Araneomorphae</taxon>
        <taxon>Entelegynae</taxon>
        <taxon>Eresoidea</taxon>
        <taxon>Eresidae</taxon>
        <taxon>Stegodyphus</taxon>
    </lineage>
</organism>
<reference evidence="2 3" key="1">
    <citation type="submission" date="2013-11" db="EMBL/GenBank/DDBJ databases">
        <title>Genome sequencing of Stegodyphus mimosarum.</title>
        <authorList>
            <person name="Bechsgaard J."/>
        </authorList>
    </citation>
    <scope>NUCLEOTIDE SEQUENCE [LARGE SCALE GENOMIC DNA]</scope>
</reference>
<keyword evidence="3" id="KW-1185">Reference proteome</keyword>
<dbReference type="Proteomes" id="UP000054359">
    <property type="component" value="Unassembled WGS sequence"/>
</dbReference>
<feature type="non-terminal residue" evidence="2">
    <location>
        <position position="72"/>
    </location>
</feature>
<gene>
    <name evidence="2" type="ORF">X975_12648</name>
</gene>
<accession>A0A087TUY5</accession>
<protein>
    <submittedName>
        <fullName evidence="2">Uncharacterized protein</fullName>
    </submittedName>
</protein>
<name>A0A087TUY5_STEMI</name>
<evidence type="ECO:0000256" key="1">
    <source>
        <dbReference type="SAM" id="Phobius"/>
    </source>
</evidence>
<feature type="transmembrane region" description="Helical" evidence="1">
    <location>
        <begin position="41"/>
        <end position="60"/>
    </location>
</feature>
<sequence length="72" mass="8094">MCSSAKFANMMISISIMSLQTFITMPTSCVANTFQTLTSDMITIIWIKCIDISSTITWLTKSSRRTRCSKKS</sequence>
<evidence type="ECO:0000313" key="3">
    <source>
        <dbReference type="Proteomes" id="UP000054359"/>
    </source>
</evidence>
<proteinExistence type="predicted"/>
<dbReference type="AlphaFoldDB" id="A0A087TUY5"/>
<keyword evidence="1" id="KW-0812">Transmembrane</keyword>
<keyword evidence="1" id="KW-0472">Membrane</keyword>
<keyword evidence="1" id="KW-1133">Transmembrane helix</keyword>
<dbReference type="EMBL" id="KK116846">
    <property type="protein sequence ID" value="KFM68924.1"/>
    <property type="molecule type" value="Genomic_DNA"/>
</dbReference>
<evidence type="ECO:0000313" key="2">
    <source>
        <dbReference type="EMBL" id="KFM68924.1"/>
    </source>
</evidence>